<dbReference type="GO" id="GO:0006865">
    <property type="term" value="P:amino acid transport"/>
    <property type="evidence" value="ECO:0007669"/>
    <property type="project" value="UniProtKB-KW"/>
</dbReference>
<dbReference type="PRINTS" id="PR00337">
    <property type="entry name" value="LEUILEVALBP"/>
</dbReference>
<evidence type="ECO:0000256" key="4">
    <source>
        <dbReference type="ARBA" id="ARBA00022970"/>
    </source>
</evidence>
<dbReference type="Gene3D" id="3.40.50.2300">
    <property type="match status" value="2"/>
</dbReference>
<sequence length="399" mass="42448">MAVARGFPAIAQSGPIRIGCITTLSGAASILGKPQHMGMEIAARKLNEAGGILGRQVEIVVRDDQSKPDIAVAAVRELAGDGVNIFAGVLASPVALAISGIAEELDVVFLNAASHGNNLTHENFRKNYFRVTDYSAMRISAASRLMAEKYPHVTKWGAIIPDAEIGRSTMATFQYGLPKYHKELNNQEVSINDPVVVKFGATDFRNAVSTLMSSDVDGIFIGVGGGDEVGFLQQAGQLGLSKKVKVYVSSGSDFQVAKALGKRTPENYWSGHHWYFGAYQDNPVSKALYDQYVADTGDKFPDGFIGMGHTAITAVATAAAKAKDLSTKALVGALEGLTFEGVKGKVTLRAEDHQALCDVNYVKLGPDDGELGWKVSDFYKTDGTDLAGPATPGVAIKFQ</sequence>
<proteinExistence type="inferred from homology"/>
<evidence type="ECO:0000259" key="5">
    <source>
        <dbReference type="Pfam" id="PF13458"/>
    </source>
</evidence>
<evidence type="ECO:0000313" key="7">
    <source>
        <dbReference type="Proteomes" id="UP000481252"/>
    </source>
</evidence>
<keyword evidence="4" id="KW-0029">Amino-acid transport</keyword>
<dbReference type="InterPro" id="IPR028082">
    <property type="entry name" value="Peripla_BP_I"/>
</dbReference>
<dbReference type="RefSeq" id="WP_165119406.1">
    <property type="nucleotide sequence ID" value="NZ_JAAKZG010000007.1"/>
</dbReference>
<evidence type="ECO:0000256" key="1">
    <source>
        <dbReference type="ARBA" id="ARBA00010062"/>
    </source>
</evidence>
<gene>
    <name evidence="6" type="ORF">G6N74_18425</name>
</gene>
<dbReference type="InterPro" id="IPR028081">
    <property type="entry name" value="Leu-bd"/>
</dbReference>
<keyword evidence="7" id="KW-1185">Reference proteome</keyword>
<dbReference type="SUPFAM" id="SSF53822">
    <property type="entry name" value="Periplasmic binding protein-like I"/>
    <property type="match status" value="1"/>
</dbReference>
<dbReference type="PANTHER" id="PTHR30483:SF37">
    <property type="entry name" value="ABC TRANSPORTER SUBSTRATE-BINDING PROTEIN"/>
    <property type="match status" value="1"/>
</dbReference>
<keyword evidence="2" id="KW-0813">Transport</keyword>
<accession>A0A7C9VER1</accession>
<dbReference type="PANTHER" id="PTHR30483">
    <property type="entry name" value="LEUCINE-SPECIFIC-BINDING PROTEIN"/>
    <property type="match status" value="1"/>
</dbReference>
<feature type="domain" description="Leucine-binding protein" evidence="5">
    <location>
        <begin position="15"/>
        <end position="364"/>
    </location>
</feature>
<reference evidence="6 7" key="1">
    <citation type="submission" date="2020-02" db="EMBL/GenBank/DDBJ databases">
        <title>Genome sequence of the type strain CGMCC 1.15528 of Mesorhizobium zhangyense.</title>
        <authorList>
            <person name="Gao J."/>
            <person name="Sun J."/>
        </authorList>
    </citation>
    <scope>NUCLEOTIDE SEQUENCE [LARGE SCALE GENOMIC DNA]</scope>
    <source>
        <strain evidence="6 7">CGMCC 1.15528</strain>
    </source>
</reference>
<name>A0A7C9VER1_9HYPH</name>
<protein>
    <submittedName>
        <fullName evidence="6">ABC transporter substrate-binding protein</fullName>
    </submittedName>
</protein>
<dbReference type="AlphaFoldDB" id="A0A7C9VER1"/>
<comment type="caution">
    <text evidence="6">The sequence shown here is derived from an EMBL/GenBank/DDBJ whole genome shotgun (WGS) entry which is preliminary data.</text>
</comment>
<comment type="similarity">
    <text evidence="1">Belongs to the leucine-binding protein family.</text>
</comment>
<dbReference type="CDD" id="cd06330">
    <property type="entry name" value="PBP1_As_SBP-like"/>
    <property type="match status" value="1"/>
</dbReference>
<evidence type="ECO:0000256" key="2">
    <source>
        <dbReference type="ARBA" id="ARBA00022448"/>
    </source>
</evidence>
<dbReference type="Proteomes" id="UP000481252">
    <property type="component" value="Unassembled WGS sequence"/>
</dbReference>
<keyword evidence="3" id="KW-0732">Signal</keyword>
<evidence type="ECO:0000313" key="6">
    <source>
        <dbReference type="EMBL" id="NGN43050.1"/>
    </source>
</evidence>
<organism evidence="6 7">
    <name type="scientific">Mesorhizobium zhangyense</name>
    <dbReference type="NCBI Taxonomy" id="1776730"/>
    <lineage>
        <taxon>Bacteria</taxon>
        <taxon>Pseudomonadati</taxon>
        <taxon>Pseudomonadota</taxon>
        <taxon>Alphaproteobacteria</taxon>
        <taxon>Hyphomicrobiales</taxon>
        <taxon>Phyllobacteriaceae</taxon>
        <taxon>Mesorhizobium</taxon>
    </lineage>
</organism>
<dbReference type="InterPro" id="IPR051010">
    <property type="entry name" value="BCAA_transport"/>
</dbReference>
<dbReference type="EMBL" id="JAAKZG010000007">
    <property type="protein sequence ID" value="NGN43050.1"/>
    <property type="molecule type" value="Genomic_DNA"/>
</dbReference>
<evidence type="ECO:0000256" key="3">
    <source>
        <dbReference type="ARBA" id="ARBA00022729"/>
    </source>
</evidence>
<dbReference type="Pfam" id="PF13458">
    <property type="entry name" value="Peripla_BP_6"/>
    <property type="match status" value="1"/>
</dbReference>
<dbReference type="InterPro" id="IPR000709">
    <property type="entry name" value="Leu_Ile_Val-bd"/>
</dbReference>